<evidence type="ECO:0000256" key="2">
    <source>
        <dbReference type="ARBA" id="ARBA00023125"/>
    </source>
</evidence>
<dbReference type="Pfam" id="PF00196">
    <property type="entry name" value="GerE"/>
    <property type="match status" value="1"/>
</dbReference>
<dbReference type="SUPFAM" id="SSF46894">
    <property type="entry name" value="C-terminal effector domain of the bipartite response regulators"/>
    <property type="match status" value="1"/>
</dbReference>
<sequence>MRKTAQLLLTSRKILPGNVMRSHIDMRGWEALRAVARQASAISRHVDFFKWLQGEVSVLLPHDVLVAVWGDFATGHLSYDVASNIADIGTCQVMSGDDAGPLMRELHRRWLAGGERWYVLEDFESVGTGRTVNSSIAALGRMRSALVHGIHDRRGGSDCIYVFFDKDIVIDVEPAILEILVPQIDAVLRRVECLVPDIRTDGDPGPCEISGREHEIMQWVRSGKTNHEIGLILNISPNTVKNHLKRIFHKLNVSSRAQAVAKYGSLARG</sequence>
<keyword evidence="6" id="KW-1185">Reference proteome</keyword>
<evidence type="ECO:0000259" key="4">
    <source>
        <dbReference type="PROSITE" id="PS50043"/>
    </source>
</evidence>
<dbReference type="CDD" id="cd06170">
    <property type="entry name" value="LuxR_C_like"/>
    <property type="match status" value="1"/>
</dbReference>
<name>A0A4R1BKR5_9PROT</name>
<dbReference type="EMBL" id="SJZB01000013">
    <property type="protein sequence ID" value="TCJ17943.1"/>
    <property type="molecule type" value="Genomic_DNA"/>
</dbReference>
<dbReference type="PROSITE" id="PS00622">
    <property type="entry name" value="HTH_LUXR_1"/>
    <property type="match status" value="1"/>
</dbReference>
<dbReference type="InterPro" id="IPR000792">
    <property type="entry name" value="Tscrpt_reg_LuxR_C"/>
</dbReference>
<dbReference type="PROSITE" id="PS50043">
    <property type="entry name" value="HTH_LUXR_2"/>
    <property type="match status" value="1"/>
</dbReference>
<accession>A0A4R1BKR5</accession>
<dbReference type="PANTHER" id="PTHR44688">
    <property type="entry name" value="DNA-BINDING TRANSCRIPTIONAL ACTIVATOR DEVR_DOSR"/>
    <property type="match status" value="1"/>
</dbReference>
<dbReference type="InterPro" id="IPR017470">
    <property type="entry name" value="Tscrpt_reg_EpsA"/>
</dbReference>
<dbReference type="GO" id="GO:0006355">
    <property type="term" value="P:regulation of DNA-templated transcription"/>
    <property type="evidence" value="ECO:0007669"/>
    <property type="project" value="InterPro"/>
</dbReference>
<gene>
    <name evidence="5" type="ORF">EZJ19_03270</name>
</gene>
<dbReference type="SMART" id="SM00421">
    <property type="entry name" value="HTH_LUXR"/>
    <property type="match status" value="1"/>
</dbReference>
<evidence type="ECO:0000313" key="5">
    <source>
        <dbReference type="EMBL" id="TCJ17943.1"/>
    </source>
</evidence>
<dbReference type="OrthoDB" id="135231at2"/>
<dbReference type="PANTHER" id="PTHR44688:SF16">
    <property type="entry name" value="DNA-BINDING TRANSCRIPTIONAL ACTIVATOR DEVR_DOSR"/>
    <property type="match status" value="1"/>
</dbReference>
<dbReference type="Proteomes" id="UP000295443">
    <property type="component" value="Unassembled WGS sequence"/>
</dbReference>
<protein>
    <submittedName>
        <fullName evidence="5">Helix-turn-helix transcriptional regulator</fullName>
    </submittedName>
</protein>
<proteinExistence type="predicted"/>
<dbReference type="GO" id="GO:0003677">
    <property type="term" value="F:DNA binding"/>
    <property type="evidence" value="ECO:0007669"/>
    <property type="project" value="UniProtKB-KW"/>
</dbReference>
<comment type="caution">
    <text evidence="5">The sequence shown here is derived from an EMBL/GenBank/DDBJ whole genome shotgun (WGS) entry which is preliminary data.</text>
</comment>
<feature type="domain" description="HTH luxR-type" evidence="4">
    <location>
        <begin position="201"/>
        <end position="267"/>
    </location>
</feature>
<dbReference type="NCBIfam" id="TIGR03020">
    <property type="entry name" value="EpsA"/>
    <property type="match status" value="1"/>
</dbReference>
<reference evidence="5 6" key="1">
    <citation type="submission" date="2019-03" db="EMBL/GenBank/DDBJ databases">
        <title>Genome sequence of Thiobacillaceae bacterium LSR1, a sulfur-oxidizing bacterium isolated from freshwater sediment.</title>
        <authorList>
            <person name="Li S."/>
        </authorList>
    </citation>
    <scope>NUCLEOTIDE SEQUENCE [LARGE SCALE GENOMIC DNA]</scope>
    <source>
        <strain evidence="5 6">LSR1</strain>
    </source>
</reference>
<dbReference type="InterPro" id="IPR036388">
    <property type="entry name" value="WH-like_DNA-bd_sf"/>
</dbReference>
<evidence type="ECO:0000256" key="1">
    <source>
        <dbReference type="ARBA" id="ARBA00023015"/>
    </source>
</evidence>
<evidence type="ECO:0000256" key="3">
    <source>
        <dbReference type="ARBA" id="ARBA00023163"/>
    </source>
</evidence>
<organism evidence="5 6">
    <name type="scientific">Parasulfuritortus cantonensis</name>
    <dbReference type="NCBI Taxonomy" id="2528202"/>
    <lineage>
        <taxon>Bacteria</taxon>
        <taxon>Pseudomonadati</taxon>
        <taxon>Pseudomonadota</taxon>
        <taxon>Betaproteobacteria</taxon>
        <taxon>Nitrosomonadales</taxon>
        <taxon>Thiobacillaceae</taxon>
        <taxon>Parasulfuritortus</taxon>
    </lineage>
</organism>
<dbReference type="InterPro" id="IPR016032">
    <property type="entry name" value="Sig_transdc_resp-reg_C-effctor"/>
</dbReference>
<dbReference type="AlphaFoldDB" id="A0A4R1BKR5"/>
<evidence type="ECO:0000313" key="6">
    <source>
        <dbReference type="Proteomes" id="UP000295443"/>
    </source>
</evidence>
<keyword evidence="3" id="KW-0804">Transcription</keyword>
<dbReference type="Gene3D" id="1.10.10.10">
    <property type="entry name" value="Winged helix-like DNA-binding domain superfamily/Winged helix DNA-binding domain"/>
    <property type="match status" value="1"/>
</dbReference>
<keyword evidence="1" id="KW-0805">Transcription regulation</keyword>
<keyword evidence="2" id="KW-0238">DNA-binding</keyword>
<dbReference type="PRINTS" id="PR00038">
    <property type="entry name" value="HTHLUXR"/>
</dbReference>